<dbReference type="RefSeq" id="WP_082743353.1">
    <property type="nucleotide sequence ID" value="NZ_CAQWAP010000164.1"/>
</dbReference>
<dbReference type="PATRIC" id="fig|1702221.3.peg.2094"/>
<dbReference type="Pfam" id="PF13751">
    <property type="entry name" value="DDE_Tnp_1_6"/>
    <property type="match status" value="1"/>
</dbReference>
<name>A0A140DXB2_9FIRM</name>
<dbReference type="InterPro" id="IPR047629">
    <property type="entry name" value="IS1182_transpos"/>
</dbReference>
<dbReference type="InterPro" id="IPR025668">
    <property type="entry name" value="Tnp_DDE_dom"/>
</dbReference>
<evidence type="ECO:0000313" key="2">
    <source>
        <dbReference type="EMBL" id="AMK55289.1"/>
    </source>
</evidence>
<accession>A0A140DXB2</accession>
<dbReference type="KEGG" id="fro:AALO17_21550"/>
<dbReference type="PANTHER" id="PTHR33408">
    <property type="entry name" value="TRANSPOSASE"/>
    <property type="match status" value="1"/>
</dbReference>
<proteinExistence type="predicted"/>
<keyword evidence="3" id="KW-1185">Reference proteome</keyword>
<feature type="domain" description="Transposase DDE" evidence="1">
    <location>
        <begin position="399"/>
        <end position="522"/>
    </location>
</feature>
<dbReference type="NCBIfam" id="NF033551">
    <property type="entry name" value="transpos_IS1182"/>
    <property type="match status" value="1"/>
</dbReference>
<sequence>MQLNKITRAQSITIQPQLPCDFSINFSYQEEVPASDPSRIIRDFVESFLDLSRFPSLTSWNSTQFPAYQLLETSLLAMTVFGFSSLRELEDLSRYDMRFRFLLNGVYPSHQTYHRFFNSALKPCMEQIFIELNHYIELHDSVDTDTLFLDGTKLEANANKMTFVWMKSTRKYQTSARKKMMELLKQFKKWLTAHGYGERSAAISILQELDMDHLMTLDQVFIDTAEDEKIVYVAGRGHRKSELQRMHDQFRELSVKLQKYEAYTETAGGRNSFSKTDTDATFMHMKYDYYNHTGVFKPGYNVQAGVSDGYIRILQVTSSPSDSKDFIPTVERYRQKYGVYPQRVPADAGYGSYDNYCYCEEHGIELMMKYNLQEKESHIRKADRFKSYAFGKQEDGTPVCPAGHPMKLEKVTQSNKGLYPRTNHLYRSEHCQGCPLCRECTRSRKGRTMNICHDLERQKGIVRENMATERGQELMIQRSIQSEGTFGQLKEDYSYTRLRRRGKDGVEFELWMVAAGHNIRHYCNRKSQMKERSSHLN</sequence>
<dbReference type="PANTHER" id="PTHR33408:SF2">
    <property type="entry name" value="TRANSPOSASE DDE DOMAIN-CONTAINING PROTEIN"/>
    <property type="match status" value="1"/>
</dbReference>
<dbReference type="EMBL" id="CP011391">
    <property type="protein sequence ID" value="AMK55289.1"/>
    <property type="molecule type" value="Genomic_DNA"/>
</dbReference>
<organism evidence="2 3">
    <name type="scientific">Faecalibaculum rodentium</name>
    <dbReference type="NCBI Taxonomy" id="1702221"/>
    <lineage>
        <taxon>Bacteria</taxon>
        <taxon>Bacillati</taxon>
        <taxon>Bacillota</taxon>
        <taxon>Erysipelotrichia</taxon>
        <taxon>Erysipelotrichales</taxon>
        <taxon>Erysipelotrichaceae</taxon>
        <taxon>Faecalibaculum</taxon>
    </lineage>
</organism>
<protein>
    <recommendedName>
        <fullName evidence="1">Transposase DDE domain-containing protein</fullName>
    </recommendedName>
</protein>
<evidence type="ECO:0000259" key="1">
    <source>
        <dbReference type="Pfam" id="PF13751"/>
    </source>
</evidence>
<gene>
    <name evidence="2" type="ORF">AALO17_21550</name>
</gene>
<dbReference type="Proteomes" id="UP000069771">
    <property type="component" value="Chromosome"/>
</dbReference>
<reference evidence="2 3" key="1">
    <citation type="journal article" date="2016" name="Gut Pathog.">
        <title>Whole genome sequencing of "Faecalibaculum rodentium" ALO17, isolated from C57BL/6J laboratory mouse feces.</title>
        <authorList>
            <person name="Lim S."/>
            <person name="Chang D.H."/>
            <person name="Ahn S."/>
            <person name="Kim B.C."/>
        </authorList>
    </citation>
    <scope>NUCLEOTIDE SEQUENCE [LARGE SCALE GENOMIC DNA]</scope>
    <source>
        <strain evidence="2 3">Alo17</strain>
    </source>
</reference>
<evidence type="ECO:0000313" key="3">
    <source>
        <dbReference type="Proteomes" id="UP000069771"/>
    </source>
</evidence>
<dbReference type="AlphaFoldDB" id="A0A140DXB2"/>
<dbReference type="OrthoDB" id="9789070at2"/>
<dbReference type="GeneID" id="78478739"/>